<evidence type="ECO:0008006" key="4">
    <source>
        <dbReference type="Google" id="ProtNLM"/>
    </source>
</evidence>
<dbReference type="RefSeq" id="WP_048885254.1">
    <property type="nucleotide sequence ID" value="NZ_CP011310.1"/>
</dbReference>
<dbReference type="Pfam" id="PF12276">
    <property type="entry name" value="DUF3617"/>
    <property type="match status" value="1"/>
</dbReference>
<dbReference type="KEGG" id="ery:CP97_06435"/>
<proteinExistence type="predicted"/>
<gene>
    <name evidence="2" type="ORF">CP97_06435</name>
</gene>
<protein>
    <recommendedName>
        <fullName evidence="4">DUF3617 family protein</fullName>
    </recommendedName>
</protein>
<reference evidence="2 3" key="1">
    <citation type="journal article" date="2015" name="Int. J. Syst. Evol. Microbiol.">
        <title>Erythrobacter atlanticus sp. nov., a bacterium from ocean sediment able to degrade polycyclic aromatic hydrocarbons.</title>
        <authorList>
            <person name="Zhuang L."/>
            <person name="Liu Y."/>
            <person name="Wang L."/>
            <person name="Wang W."/>
            <person name="Shao Z."/>
        </authorList>
    </citation>
    <scope>NUCLEOTIDE SEQUENCE [LARGE SCALE GENOMIC DNA]</scope>
    <source>
        <strain evidence="3">s21-N3</strain>
    </source>
</reference>
<name>A0A0H4VBF9_9SPHN</name>
<feature type="signal peptide" evidence="1">
    <location>
        <begin position="1"/>
        <end position="23"/>
    </location>
</feature>
<evidence type="ECO:0000313" key="3">
    <source>
        <dbReference type="Proteomes" id="UP000059113"/>
    </source>
</evidence>
<dbReference type="STRING" id="1648404.CP97_06435"/>
<dbReference type="AlphaFoldDB" id="A0A0H4VBF9"/>
<evidence type="ECO:0000256" key="1">
    <source>
        <dbReference type="SAM" id="SignalP"/>
    </source>
</evidence>
<reference evidence="3" key="2">
    <citation type="submission" date="2015-04" db="EMBL/GenBank/DDBJ databases">
        <title>The complete genome sequence of Erythrobacter sp. s21-N3.</title>
        <authorList>
            <person name="Zhuang L."/>
            <person name="Liu Y."/>
            <person name="Shao Z."/>
        </authorList>
    </citation>
    <scope>NUCLEOTIDE SEQUENCE [LARGE SCALE GENOMIC DNA]</scope>
    <source>
        <strain evidence="3">s21-N3</strain>
    </source>
</reference>
<dbReference type="InterPro" id="IPR022061">
    <property type="entry name" value="DUF3617"/>
</dbReference>
<dbReference type="Proteomes" id="UP000059113">
    <property type="component" value="Chromosome"/>
</dbReference>
<keyword evidence="1" id="KW-0732">Signal</keyword>
<feature type="chain" id="PRO_5005211635" description="DUF3617 family protein" evidence="1">
    <location>
        <begin position="24"/>
        <end position="182"/>
    </location>
</feature>
<dbReference type="EMBL" id="CP011310">
    <property type="protein sequence ID" value="AKQ41735.1"/>
    <property type="molecule type" value="Genomic_DNA"/>
</dbReference>
<keyword evidence="3" id="KW-1185">Reference proteome</keyword>
<accession>A0A0H4VBF9</accession>
<evidence type="ECO:0000313" key="2">
    <source>
        <dbReference type="EMBL" id="AKQ41735.1"/>
    </source>
</evidence>
<dbReference type="PATRIC" id="fig|1648404.4.peg.1345"/>
<organism evidence="2 3">
    <name type="scientific">Aurantiacibacter atlanticus</name>
    <dbReference type="NCBI Taxonomy" id="1648404"/>
    <lineage>
        <taxon>Bacteria</taxon>
        <taxon>Pseudomonadati</taxon>
        <taxon>Pseudomonadota</taxon>
        <taxon>Alphaproteobacteria</taxon>
        <taxon>Sphingomonadales</taxon>
        <taxon>Erythrobacteraceae</taxon>
        <taxon>Aurantiacibacter</taxon>
    </lineage>
</organism>
<dbReference type="OrthoDB" id="7405484at2"/>
<sequence length="182" mass="19658">MKRAAWQLASLALLLGAASAAFAGQDGADMAKNASVADDHLFPWLEFLDAEPRPGLYQVRYGLENALIADFDPRKNGGPSDPSMDEGDVEFICLDEDTQRVDMLEEFATGGCTMGALAGGADGFTVMAQCRDPDGQHMRIRMTGSGDAEHLQTLLSMTMRSPERGKMALGIRVELERVGECE</sequence>